<keyword evidence="4 7" id="KW-1133">Transmembrane helix</keyword>
<keyword evidence="9" id="KW-1185">Reference proteome</keyword>
<feature type="transmembrane region" description="Helical" evidence="7">
    <location>
        <begin position="177"/>
        <end position="201"/>
    </location>
</feature>
<evidence type="ECO:0000256" key="3">
    <source>
        <dbReference type="ARBA" id="ARBA00022692"/>
    </source>
</evidence>
<dbReference type="Proteomes" id="UP001516400">
    <property type="component" value="Unassembled WGS sequence"/>
</dbReference>
<dbReference type="GO" id="GO:0016020">
    <property type="term" value="C:membrane"/>
    <property type="evidence" value="ECO:0007669"/>
    <property type="project" value="UniProtKB-SubCell"/>
</dbReference>
<dbReference type="InterPro" id="IPR004299">
    <property type="entry name" value="MBOAT_fam"/>
</dbReference>
<protein>
    <submittedName>
        <fullName evidence="8">Uncharacterized protein</fullName>
    </submittedName>
</protein>
<organism evidence="8 9">
    <name type="scientific">Cryptolaemus montrouzieri</name>
    <dbReference type="NCBI Taxonomy" id="559131"/>
    <lineage>
        <taxon>Eukaryota</taxon>
        <taxon>Metazoa</taxon>
        <taxon>Ecdysozoa</taxon>
        <taxon>Arthropoda</taxon>
        <taxon>Hexapoda</taxon>
        <taxon>Insecta</taxon>
        <taxon>Pterygota</taxon>
        <taxon>Neoptera</taxon>
        <taxon>Endopterygota</taxon>
        <taxon>Coleoptera</taxon>
        <taxon>Polyphaga</taxon>
        <taxon>Cucujiformia</taxon>
        <taxon>Coccinelloidea</taxon>
        <taxon>Coccinellidae</taxon>
        <taxon>Scymninae</taxon>
        <taxon>Scymnini</taxon>
        <taxon>Cryptolaemus</taxon>
    </lineage>
</organism>
<evidence type="ECO:0000256" key="4">
    <source>
        <dbReference type="ARBA" id="ARBA00022989"/>
    </source>
</evidence>
<feature type="transmembrane region" description="Helical" evidence="7">
    <location>
        <begin position="378"/>
        <end position="396"/>
    </location>
</feature>
<evidence type="ECO:0000313" key="9">
    <source>
        <dbReference type="Proteomes" id="UP001516400"/>
    </source>
</evidence>
<feature type="transmembrane region" description="Helical" evidence="7">
    <location>
        <begin position="447"/>
        <end position="467"/>
    </location>
</feature>
<keyword evidence="3 7" id="KW-0812">Transmembrane</keyword>
<dbReference type="GO" id="GO:0016746">
    <property type="term" value="F:acyltransferase activity"/>
    <property type="evidence" value="ECO:0007669"/>
    <property type="project" value="UniProtKB-KW"/>
</dbReference>
<sequence length="491" mass="56160">MSQHSERGFYPGNTIFSGLTDVTGMALDQVNFVVSQIILLFLANVLRTYFHPSKSRAETRHWFEMIVGLLAGLFCFGRHTAHLIIMPGICFIIMAKVNPAIMQRMVLVVSLTYLSTLHLYRQIYNYGSSNIDVTGPIMVMTQKITSLAYSLHDGRTKNEEEMNKNQKLEAIKETPSLLSYLSYCLTFQTLMAGPCVSYKGYIDFIEGRNFQIATANNKKSDEPSEEPSPFYAVFWKLVTAATCGACFIILGSYFPINEIKEQRFIEETGIAYKFWYMYVSTGLCRLKYYFAWIFADAICNNSGLGFNGYDERGFAKWDGVSNIDLLKFETGTNLKESIGAWNMRTNVWLRSVAYERSKKYPTLMTFGLSALWHGFYPGYYITFASGALFTSAARIARRHIRHYFLKTNELKAFYDVLTLIITRLVLTYITFSFLILELEPSIQVYMSLYWCLHILGVALLFLAPIIIPKPNPSHVNVNQIENTLRQVGPYH</sequence>
<gene>
    <name evidence="8" type="ORF">HHI36_012128</name>
</gene>
<keyword evidence="2" id="KW-0808">Transferase</keyword>
<evidence type="ECO:0000256" key="2">
    <source>
        <dbReference type="ARBA" id="ARBA00022679"/>
    </source>
</evidence>
<keyword evidence="5 7" id="KW-0472">Membrane</keyword>
<proteinExistence type="predicted"/>
<evidence type="ECO:0000313" key="8">
    <source>
        <dbReference type="EMBL" id="KAL3276761.1"/>
    </source>
</evidence>
<dbReference type="InterPro" id="IPR049941">
    <property type="entry name" value="LPLAT_7/PORCN-like"/>
</dbReference>
<evidence type="ECO:0000256" key="1">
    <source>
        <dbReference type="ARBA" id="ARBA00004141"/>
    </source>
</evidence>
<dbReference type="Pfam" id="PF03062">
    <property type="entry name" value="MBOAT"/>
    <property type="match status" value="1"/>
</dbReference>
<feature type="transmembrane region" description="Helical" evidence="7">
    <location>
        <begin position="233"/>
        <end position="254"/>
    </location>
</feature>
<feature type="transmembrane region" description="Helical" evidence="7">
    <location>
        <begin position="101"/>
        <end position="120"/>
    </location>
</feature>
<feature type="transmembrane region" description="Helical" evidence="7">
    <location>
        <begin position="30"/>
        <end position="50"/>
    </location>
</feature>
<evidence type="ECO:0000256" key="6">
    <source>
        <dbReference type="ARBA" id="ARBA00023315"/>
    </source>
</evidence>
<accession>A0ABD2NEW3</accession>
<feature type="transmembrane region" description="Helical" evidence="7">
    <location>
        <begin position="62"/>
        <end position="95"/>
    </location>
</feature>
<evidence type="ECO:0000256" key="7">
    <source>
        <dbReference type="SAM" id="Phobius"/>
    </source>
</evidence>
<reference evidence="8 9" key="1">
    <citation type="journal article" date="2021" name="BMC Biol.">
        <title>Horizontally acquired antibacterial genes associated with adaptive radiation of ladybird beetles.</title>
        <authorList>
            <person name="Li H.S."/>
            <person name="Tang X.F."/>
            <person name="Huang Y.H."/>
            <person name="Xu Z.Y."/>
            <person name="Chen M.L."/>
            <person name="Du X.Y."/>
            <person name="Qiu B.Y."/>
            <person name="Chen P.T."/>
            <person name="Zhang W."/>
            <person name="Slipinski A."/>
            <person name="Escalona H.E."/>
            <person name="Waterhouse R.M."/>
            <person name="Zwick A."/>
            <person name="Pang H."/>
        </authorList>
    </citation>
    <scope>NUCLEOTIDE SEQUENCE [LARGE SCALE GENOMIC DNA]</scope>
    <source>
        <strain evidence="8">SYSU2018</strain>
    </source>
</reference>
<comment type="caution">
    <text evidence="8">The sequence shown here is derived from an EMBL/GenBank/DDBJ whole genome shotgun (WGS) entry which is preliminary data.</text>
</comment>
<dbReference type="PANTHER" id="PTHR13906">
    <property type="entry name" value="PORCUPINE"/>
    <property type="match status" value="1"/>
</dbReference>
<keyword evidence="6" id="KW-0012">Acyltransferase</keyword>
<name>A0ABD2NEW3_9CUCU</name>
<comment type="subcellular location">
    <subcellularLocation>
        <location evidence="1">Membrane</location>
        <topology evidence="1">Multi-pass membrane protein</topology>
    </subcellularLocation>
</comment>
<evidence type="ECO:0000256" key="5">
    <source>
        <dbReference type="ARBA" id="ARBA00023136"/>
    </source>
</evidence>
<dbReference type="PANTHER" id="PTHR13906:SF4">
    <property type="entry name" value="LYSOPHOSPHOLIPID ACYLTRANSFERASE 6"/>
    <property type="match status" value="1"/>
</dbReference>
<dbReference type="AlphaFoldDB" id="A0ABD2NEW3"/>
<feature type="transmembrane region" description="Helical" evidence="7">
    <location>
        <begin position="275"/>
        <end position="295"/>
    </location>
</feature>
<dbReference type="EMBL" id="JABFTP020000103">
    <property type="protein sequence ID" value="KAL3276761.1"/>
    <property type="molecule type" value="Genomic_DNA"/>
</dbReference>
<feature type="transmembrane region" description="Helical" evidence="7">
    <location>
        <begin position="416"/>
        <end position="435"/>
    </location>
</feature>